<gene>
    <name evidence="2" type="ORF">JTBM06_V1_10019</name>
</gene>
<protein>
    <submittedName>
        <fullName evidence="2">Uncharacterized protein</fullName>
    </submittedName>
</protein>
<organism evidence="2">
    <name type="scientific">uncultured Woeseiaceae bacterium</name>
    <dbReference type="NCBI Taxonomy" id="1983305"/>
    <lineage>
        <taxon>Bacteria</taxon>
        <taxon>Pseudomonadati</taxon>
        <taxon>Pseudomonadota</taxon>
        <taxon>Gammaproteobacteria</taxon>
        <taxon>Woeseiales</taxon>
        <taxon>Woeseiaceae</taxon>
        <taxon>environmental samples</taxon>
    </lineage>
</organism>
<evidence type="ECO:0000313" key="2">
    <source>
        <dbReference type="EMBL" id="VUX55297.1"/>
    </source>
</evidence>
<proteinExistence type="predicted"/>
<name>A0A7D9D266_9GAMM</name>
<feature type="compositionally biased region" description="Gly residues" evidence="1">
    <location>
        <begin position="8"/>
        <end position="23"/>
    </location>
</feature>
<dbReference type="EMBL" id="LR633967">
    <property type="protein sequence ID" value="VUX55297.1"/>
    <property type="molecule type" value="Genomic_DNA"/>
</dbReference>
<evidence type="ECO:0000256" key="1">
    <source>
        <dbReference type="SAM" id="MobiDB-lite"/>
    </source>
</evidence>
<reference evidence="2" key="1">
    <citation type="submission" date="2019-07" db="EMBL/GenBank/DDBJ databases">
        <authorList>
            <person name="Weber M."/>
            <person name="Kostadinov I."/>
            <person name="Kostadinov D I."/>
        </authorList>
    </citation>
    <scope>NUCLEOTIDE SEQUENCE</scope>
    <source>
        <strain evidence="2">Gfbio:sag-sample-m06:053724c1-46a9-4a36-b237-ea2bf867836b</strain>
    </source>
</reference>
<feature type="region of interest" description="Disordered" evidence="1">
    <location>
        <begin position="1"/>
        <end position="46"/>
    </location>
</feature>
<accession>A0A7D9D266</accession>
<dbReference type="AlphaFoldDB" id="A0A7D9D266"/>
<sequence length="70" mass="7067">MSAPVHALGGGGDGGGGGEGGGTADTAEAAPPPPPPQATQNKAKPKIHRILIVARIIRRSFTDRRILNCS</sequence>